<comment type="caution">
    <text evidence="1">The sequence shown here is derived from an EMBL/GenBank/DDBJ whole genome shotgun (WGS) entry which is preliminary data.</text>
</comment>
<sequence>MRIIPFLSSMSGQPVRWLCRRLVRQNDTHSAVDDPILFAASPHTQSRYARCHPPPFTFYLHLSAINIIEACLFRL</sequence>
<dbReference type="AlphaFoldDB" id="A0AAV4MGW2"/>
<evidence type="ECO:0000313" key="1">
    <source>
        <dbReference type="EMBL" id="GIX71085.1"/>
    </source>
</evidence>
<dbReference type="EMBL" id="BPLR01019718">
    <property type="protein sequence ID" value="GIX71085.1"/>
    <property type="molecule type" value="Genomic_DNA"/>
</dbReference>
<accession>A0AAV4MGW2</accession>
<protein>
    <submittedName>
        <fullName evidence="1">Uncharacterized protein</fullName>
    </submittedName>
</protein>
<reference evidence="1 2" key="1">
    <citation type="submission" date="2021-06" db="EMBL/GenBank/DDBJ databases">
        <title>Caerostris extrusa draft genome.</title>
        <authorList>
            <person name="Kono N."/>
            <person name="Arakawa K."/>
        </authorList>
    </citation>
    <scope>NUCLEOTIDE SEQUENCE [LARGE SCALE GENOMIC DNA]</scope>
</reference>
<proteinExistence type="predicted"/>
<dbReference type="Proteomes" id="UP001054945">
    <property type="component" value="Unassembled WGS sequence"/>
</dbReference>
<name>A0AAV4MGW2_CAEEX</name>
<organism evidence="1 2">
    <name type="scientific">Caerostris extrusa</name>
    <name type="common">Bark spider</name>
    <name type="synonym">Caerostris bankana</name>
    <dbReference type="NCBI Taxonomy" id="172846"/>
    <lineage>
        <taxon>Eukaryota</taxon>
        <taxon>Metazoa</taxon>
        <taxon>Ecdysozoa</taxon>
        <taxon>Arthropoda</taxon>
        <taxon>Chelicerata</taxon>
        <taxon>Arachnida</taxon>
        <taxon>Araneae</taxon>
        <taxon>Araneomorphae</taxon>
        <taxon>Entelegynae</taxon>
        <taxon>Araneoidea</taxon>
        <taxon>Araneidae</taxon>
        <taxon>Caerostris</taxon>
    </lineage>
</organism>
<evidence type="ECO:0000313" key="2">
    <source>
        <dbReference type="Proteomes" id="UP001054945"/>
    </source>
</evidence>
<keyword evidence="2" id="KW-1185">Reference proteome</keyword>
<gene>
    <name evidence="1" type="ORF">CEXT_627471</name>
</gene>